<evidence type="ECO:0000313" key="6">
    <source>
        <dbReference type="Proteomes" id="UP000260665"/>
    </source>
</evidence>
<proteinExistence type="predicted"/>
<name>A0A3E1RB74_9BURK</name>
<dbReference type="InterPro" id="IPR018062">
    <property type="entry name" value="HTH_AraC-typ_CS"/>
</dbReference>
<dbReference type="Proteomes" id="UP000260665">
    <property type="component" value="Unassembled WGS sequence"/>
</dbReference>
<evidence type="ECO:0000313" key="5">
    <source>
        <dbReference type="EMBL" id="RFO96503.1"/>
    </source>
</evidence>
<comment type="caution">
    <text evidence="5">The sequence shown here is derived from an EMBL/GenBank/DDBJ whole genome shotgun (WGS) entry which is preliminary data.</text>
</comment>
<dbReference type="RefSeq" id="WP_117177751.1">
    <property type="nucleotide sequence ID" value="NZ_QFZK01000007.1"/>
</dbReference>
<keyword evidence="2" id="KW-0238">DNA-binding</keyword>
<dbReference type="EMBL" id="QFZK01000007">
    <property type="protein sequence ID" value="RFO96503.1"/>
    <property type="molecule type" value="Genomic_DNA"/>
</dbReference>
<accession>A0A3E1RB74</accession>
<dbReference type="InterPro" id="IPR018060">
    <property type="entry name" value="HTH_AraC"/>
</dbReference>
<dbReference type="PANTHER" id="PTHR46796">
    <property type="entry name" value="HTH-TYPE TRANSCRIPTIONAL ACTIVATOR RHAS-RELATED"/>
    <property type="match status" value="1"/>
</dbReference>
<organism evidence="5 6">
    <name type="scientific">Rhodoferax lacus</name>
    <dbReference type="NCBI Taxonomy" id="2184758"/>
    <lineage>
        <taxon>Bacteria</taxon>
        <taxon>Pseudomonadati</taxon>
        <taxon>Pseudomonadota</taxon>
        <taxon>Betaproteobacteria</taxon>
        <taxon>Burkholderiales</taxon>
        <taxon>Comamonadaceae</taxon>
        <taxon>Rhodoferax</taxon>
    </lineage>
</organism>
<evidence type="ECO:0000256" key="2">
    <source>
        <dbReference type="ARBA" id="ARBA00023125"/>
    </source>
</evidence>
<keyword evidence="3" id="KW-0804">Transcription</keyword>
<dbReference type="GO" id="GO:0043565">
    <property type="term" value="F:sequence-specific DNA binding"/>
    <property type="evidence" value="ECO:0007669"/>
    <property type="project" value="InterPro"/>
</dbReference>
<dbReference type="OrthoDB" id="185346at2"/>
<dbReference type="PROSITE" id="PS01124">
    <property type="entry name" value="HTH_ARAC_FAMILY_2"/>
    <property type="match status" value="1"/>
</dbReference>
<dbReference type="Pfam" id="PF12833">
    <property type="entry name" value="HTH_18"/>
    <property type="match status" value="1"/>
</dbReference>
<dbReference type="SMART" id="SM00342">
    <property type="entry name" value="HTH_ARAC"/>
    <property type="match status" value="1"/>
</dbReference>
<protein>
    <recommendedName>
        <fullName evidence="4">HTH araC/xylS-type domain-containing protein</fullName>
    </recommendedName>
</protein>
<dbReference type="SUPFAM" id="SSF46689">
    <property type="entry name" value="Homeodomain-like"/>
    <property type="match status" value="2"/>
</dbReference>
<feature type="domain" description="HTH araC/xylS-type" evidence="4">
    <location>
        <begin position="222"/>
        <end position="319"/>
    </location>
</feature>
<keyword evidence="6" id="KW-1185">Reference proteome</keyword>
<dbReference type="PANTHER" id="PTHR46796:SF12">
    <property type="entry name" value="HTH-TYPE DNA-BINDING TRANSCRIPTIONAL ACTIVATOR EUTR"/>
    <property type="match status" value="1"/>
</dbReference>
<evidence type="ECO:0000259" key="4">
    <source>
        <dbReference type="PROSITE" id="PS01124"/>
    </source>
</evidence>
<sequence length="321" mass="34772">MPVHAPHPLQDPGRGLRPAVREARSLARQSLHFGDAQEQASALSGWNQDYLQLSAGLFQGELAQVEGSGIKLFVERVQQSVLQTGQLPPRVLALGVPLQASGGGMFCGRLCGLDAVHLFSGRSGFEFRTSRQHTMLGLELQLAEGVELPLAAGALTHTVRPLAKIKAYVMELYQSARRDPALLSTPAVVASVSDFLLDSLLRAPGSTDTLSGSAHAHWALVQRCVARVQEAQDSAPTVTQLCMEMGVSRRTLQNAFLRVLDMSPLAYVKAVRLKQAREALKSAQSVTEAATASGFWHFGHFAHDYQALFGELPSDTRKRQS</sequence>
<gene>
    <name evidence="5" type="ORF">DIC66_12735</name>
</gene>
<evidence type="ECO:0000256" key="3">
    <source>
        <dbReference type="ARBA" id="ARBA00023163"/>
    </source>
</evidence>
<dbReference type="InterPro" id="IPR050204">
    <property type="entry name" value="AraC_XylS_family_regulators"/>
</dbReference>
<dbReference type="InterPro" id="IPR009057">
    <property type="entry name" value="Homeodomain-like_sf"/>
</dbReference>
<dbReference type="AlphaFoldDB" id="A0A3E1RB74"/>
<evidence type="ECO:0000256" key="1">
    <source>
        <dbReference type="ARBA" id="ARBA00023015"/>
    </source>
</evidence>
<dbReference type="Gene3D" id="1.10.10.60">
    <property type="entry name" value="Homeodomain-like"/>
    <property type="match status" value="1"/>
</dbReference>
<dbReference type="GO" id="GO:0003700">
    <property type="term" value="F:DNA-binding transcription factor activity"/>
    <property type="evidence" value="ECO:0007669"/>
    <property type="project" value="InterPro"/>
</dbReference>
<keyword evidence="1" id="KW-0805">Transcription regulation</keyword>
<dbReference type="PROSITE" id="PS00041">
    <property type="entry name" value="HTH_ARAC_FAMILY_1"/>
    <property type="match status" value="1"/>
</dbReference>
<reference evidence="5 6" key="1">
    <citation type="submission" date="2018-05" db="EMBL/GenBank/DDBJ databases">
        <title>Rhodoferax soyangensis sp.nov., isolated from an oligotrophic freshwater lake.</title>
        <authorList>
            <person name="Park M."/>
        </authorList>
    </citation>
    <scope>NUCLEOTIDE SEQUENCE [LARGE SCALE GENOMIC DNA]</scope>
    <source>
        <strain evidence="5 6">IMCC26218</strain>
    </source>
</reference>